<dbReference type="AlphaFoldDB" id="F4WK17"/>
<evidence type="ECO:0000313" key="1">
    <source>
        <dbReference type="EMBL" id="EGI65467.1"/>
    </source>
</evidence>
<proteinExistence type="predicted"/>
<evidence type="ECO:0000313" key="2">
    <source>
        <dbReference type="Proteomes" id="UP000007755"/>
    </source>
</evidence>
<dbReference type="Gene3D" id="3.30.420.10">
    <property type="entry name" value="Ribonuclease H-like superfamily/Ribonuclease H"/>
    <property type="match status" value="1"/>
</dbReference>
<reference evidence="1" key="1">
    <citation type="submission" date="2011-02" db="EMBL/GenBank/DDBJ databases">
        <title>The genome of the leaf-cutting ant Acromyrmex echinatior suggests key adaptations to social evolution and fungus farming.</title>
        <authorList>
            <person name="Nygaard S."/>
            <person name="Zhang G."/>
        </authorList>
    </citation>
    <scope>NUCLEOTIDE SEQUENCE</scope>
</reference>
<keyword evidence="1" id="KW-0489">Methyltransferase</keyword>
<dbReference type="InterPro" id="IPR036397">
    <property type="entry name" value="RNaseH_sf"/>
</dbReference>
<dbReference type="GO" id="GO:0003690">
    <property type="term" value="F:double-stranded DNA binding"/>
    <property type="evidence" value="ECO:0007669"/>
    <property type="project" value="TreeGrafter"/>
</dbReference>
<sequence length="103" mass="11970">VIFHHDNTRLHTAKITQQKLVQLGWDVLPHPPYSPDLAPSDYHLFRSLQNSLNGKSFADQTAVKTNLDRFFASKPQTFYESGIMKLLKRWQEVINKNGEYIID</sequence>
<gene>
    <name evidence="1" type="ORF">G5I_06058</name>
</gene>
<protein>
    <submittedName>
        <fullName evidence="1">Histone-lysine N-methyltransferase SETMAR</fullName>
    </submittedName>
</protein>
<dbReference type="GO" id="GO:0031297">
    <property type="term" value="P:replication fork processing"/>
    <property type="evidence" value="ECO:0007669"/>
    <property type="project" value="TreeGrafter"/>
</dbReference>
<dbReference type="GO" id="GO:0006303">
    <property type="term" value="P:double-strand break repair via nonhomologous end joining"/>
    <property type="evidence" value="ECO:0007669"/>
    <property type="project" value="TreeGrafter"/>
</dbReference>
<dbReference type="PANTHER" id="PTHR46060">
    <property type="entry name" value="MARINER MOS1 TRANSPOSASE-LIKE PROTEIN"/>
    <property type="match status" value="1"/>
</dbReference>
<dbReference type="GO" id="GO:0046975">
    <property type="term" value="F:histone H3K36 methyltransferase activity"/>
    <property type="evidence" value="ECO:0007669"/>
    <property type="project" value="TreeGrafter"/>
</dbReference>
<dbReference type="GO" id="GO:0000793">
    <property type="term" value="C:condensed chromosome"/>
    <property type="evidence" value="ECO:0007669"/>
    <property type="project" value="TreeGrafter"/>
</dbReference>
<accession>F4WK17</accession>
<dbReference type="GO" id="GO:0015074">
    <property type="term" value="P:DNA integration"/>
    <property type="evidence" value="ECO:0007669"/>
    <property type="project" value="TreeGrafter"/>
</dbReference>
<name>F4WK17_ACREC</name>
<dbReference type="GO" id="GO:0000729">
    <property type="term" value="P:DNA double-strand break processing"/>
    <property type="evidence" value="ECO:0007669"/>
    <property type="project" value="TreeGrafter"/>
</dbReference>
<dbReference type="GO" id="GO:0005634">
    <property type="term" value="C:nucleus"/>
    <property type="evidence" value="ECO:0007669"/>
    <property type="project" value="TreeGrafter"/>
</dbReference>
<dbReference type="EMBL" id="GL888190">
    <property type="protein sequence ID" value="EGI65467.1"/>
    <property type="molecule type" value="Genomic_DNA"/>
</dbReference>
<dbReference type="InParanoid" id="F4WK17"/>
<dbReference type="Proteomes" id="UP000007755">
    <property type="component" value="Unassembled WGS sequence"/>
</dbReference>
<dbReference type="GO" id="GO:0044774">
    <property type="term" value="P:mitotic DNA integrity checkpoint signaling"/>
    <property type="evidence" value="ECO:0007669"/>
    <property type="project" value="TreeGrafter"/>
</dbReference>
<organism evidence="2">
    <name type="scientific">Acromyrmex echinatior</name>
    <name type="common">Panamanian leafcutter ant</name>
    <name type="synonym">Acromyrmex octospinosus echinatior</name>
    <dbReference type="NCBI Taxonomy" id="103372"/>
    <lineage>
        <taxon>Eukaryota</taxon>
        <taxon>Metazoa</taxon>
        <taxon>Ecdysozoa</taxon>
        <taxon>Arthropoda</taxon>
        <taxon>Hexapoda</taxon>
        <taxon>Insecta</taxon>
        <taxon>Pterygota</taxon>
        <taxon>Neoptera</taxon>
        <taxon>Endopterygota</taxon>
        <taxon>Hymenoptera</taxon>
        <taxon>Apocrita</taxon>
        <taxon>Aculeata</taxon>
        <taxon>Formicoidea</taxon>
        <taxon>Formicidae</taxon>
        <taxon>Myrmicinae</taxon>
        <taxon>Acromyrmex</taxon>
    </lineage>
</organism>
<dbReference type="GO" id="GO:0035861">
    <property type="term" value="C:site of double-strand break"/>
    <property type="evidence" value="ECO:0007669"/>
    <property type="project" value="TreeGrafter"/>
</dbReference>
<dbReference type="GO" id="GO:0044547">
    <property type="term" value="F:DNA topoisomerase binding"/>
    <property type="evidence" value="ECO:0007669"/>
    <property type="project" value="TreeGrafter"/>
</dbReference>
<keyword evidence="1" id="KW-0808">Transferase</keyword>
<dbReference type="GO" id="GO:0000014">
    <property type="term" value="F:single-stranded DNA endodeoxyribonuclease activity"/>
    <property type="evidence" value="ECO:0007669"/>
    <property type="project" value="TreeGrafter"/>
</dbReference>
<dbReference type="InterPro" id="IPR052709">
    <property type="entry name" value="Transposase-MT_Hybrid"/>
</dbReference>
<keyword evidence="2" id="KW-1185">Reference proteome</keyword>
<dbReference type="PANTHER" id="PTHR46060:SF2">
    <property type="entry name" value="HISTONE-LYSINE N-METHYLTRANSFERASE SETMAR"/>
    <property type="match status" value="1"/>
</dbReference>
<dbReference type="GO" id="GO:0042800">
    <property type="term" value="F:histone H3K4 methyltransferase activity"/>
    <property type="evidence" value="ECO:0007669"/>
    <property type="project" value="TreeGrafter"/>
</dbReference>
<dbReference type="OrthoDB" id="10032414at2759"/>
<feature type="non-terminal residue" evidence="1">
    <location>
        <position position="1"/>
    </location>
</feature>
<dbReference type="GO" id="GO:0032259">
    <property type="term" value="P:methylation"/>
    <property type="evidence" value="ECO:0007669"/>
    <property type="project" value="UniProtKB-KW"/>
</dbReference>
<dbReference type="GO" id="GO:0003697">
    <property type="term" value="F:single-stranded DNA binding"/>
    <property type="evidence" value="ECO:0007669"/>
    <property type="project" value="TreeGrafter"/>
</dbReference>